<dbReference type="AlphaFoldDB" id="A0A9W6RY84"/>
<keyword evidence="5" id="KW-1185">Reference proteome</keyword>
<keyword evidence="3" id="KW-0732">Signal</keyword>
<dbReference type="InterPro" id="IPR050490">
    <property type="entry name" value="Bact_solute-bd_prot1"/>
</dbReference>
<feature type="signal peptide" evidence="3">
    <location>
        <begin position="1"/>
        <end position="29"/>
    </location>
</feature>
<gene>
    <name evidence="4" type="ORF">Airi02_016280</name>
</gene>
<evidence type="ECO:0000256" key="2">
    <source>
        <dbReference type="ARBA" id="ARBA00022448"/>
    </source>
</evidence>
<dbReference type="Proteomes" id="UP001165074">
    <property type="component" value="Unassembled WGS sequence"/>
</dbReference>
<sequence>MQKGTQMQARGFWATAVTAGLLVATAACGGSDDKTSDSSSSGAGGQELKGVTIEVAAKWTGVEQQNFQKVLSAFEKKTGAKVNYASTGENTDAYLGPRLQAHQPPDVAILPQPGLVAQYAKKNDLKPLSPDVTATIDANYTPYWKQLGSVDGKAYGVLVKAAYKSIIWYRTKAFDDAGVQPPADWASFTKAAQTLSDAGSTPFELAAGSGDSWTLTDWFENVYLSQAGPDMYDKLTKHEIKWTDPSVTKALQALVQIWGKSNMIAGGSAGALQQKFDASVTDTFGKNKAAMVYGGDFAAANIGTTSAKVGTDAKVFAFPKAGTTTPAVLGGDTAVAMKDSKGAMALIKYLASPEAGTVWAKGGGYISPSKNVKPDAYPDALTKQLVSQLQAAGDSARYDMSDQTPAAFGGTPGQGEWEDLRALVKNPGDIKGAQAKLESDAAKAFK</sequence>
<feature type="chain" id="PRO_5040747031" evidence="3">
    <location>
        <begin position="30"/>
        <end position="446"/>
    </location>
</feature>
<organism evidence="4 5">
    <name type="scientific">Actinoallomurus iriomotensis</name>
    <dbReference type="NCBI Taxonomy" id="478107"/>
    <lineage>
        <taxon>Bacteria</taxon>
        <taxon>Bacillati</taxon>
        <taxon>Actinomycetota</taxon>
        <taxon>Actinomycetes</taxon>
        <taxon>Streptosporangiales</taxon>
        <taxon>Thermomonosporaceae</taxon>
        <taxon>Actinoallomurus</taxon>
    </lineage>
</organism>
<name>A0A9W6RY84_9ACTN</name>
<dbReference type="PROSITE" id="PS51257">
    <property type="entry name" value="PROKAR_LIPOPROTEIN"/>
    <property type="match status" value="1"/>
</dbReference>
<accession>A0A9W6RY84</accession>
<dbReference type="SUPFAM" id="SSF53850">
    <property type="entry name" value="Periplasmic binding protein-like II"/>
    <property type="match status" value="1"/>
</dbReference>
<dbReference type="Gene3D" id="3.40.190.10">
    <property type="entry name" value="Periplasmic binding protein-like II"/>
    <property type="match status" value="2"/>
</dbReference>
<protein>
    <submittedName>
        <fullName evidence="4">Sugar ABC transporter substrate-binding protein</fullName>
    </submittedName>
</protein>
<reference evidence="4" key="1">
    <citation type="submission" date="2023-03" db="EMBL/GenBank/DDBJ databases">
        <title>Actinoallomurus iriomotensis NBRC 103684.</title>
        <authorList>
            <person name="Ichikawa N."/>
            <person name="Sato H."/>
            <person name="Tonouchi N."/>
        </authorList>
    </citation>
    <scope>NUCLEOTIDE SEQUENCE</scope>
    <source>
        <strain evidence="4">NBRC 103684</strain>
    </source>
</reference>
<comment type="similarity">
    <text evidence="1">Belongs to the bacterial solute-binding protein 1 family.</text>
</comment>
<evidence type="ECO:0000313" key="4">
    <source>
        <dbReference type="EMBL" id="GLY83699.1"/>
    </source>
</evidence>
<dbReference type="EMBL" id="BSTK01000002">
    <property type="protein sequence ID" value="GLY83699.1"/>
    <property type="molecule type" value="Genomic_DNA"/>
</dbReference>
<evidence type="ECO:0000313" key="5">
    <source>
        <dbReference type="Proteomes" id="UP001165074"/>
    </source>
</evidence>
<dbReference type="Pfam" id="PF01547">
    <property type="entry name" value="SBP_bac_1"/>
    <property type="match status" value="1"/>
</dbReference>
<evidence type="ECO:0000256" key="3">
    <source>
        <dbReference type="SAM" id="SignalP"/>
    </source>
</evidence>
<evidence type="ECO:0000256" key="1">
    <source>
        <dbReference type="ARBA" id="ARBA00008520"/>
    </source>
</evidence>
<dbReference type="InterPro" id="IPR006059">
    <property type="entry name" value="SBP"/>
</dbReference>
<dbReference type="PANTHER" id="PTHR43649">
    <property type="entry name" value="ARABINOSE-BINDING PROTEIN-RELATED"/>
    <property type="match status" value="1"/>
</dbReference>
<comment type="caution">
    <text evidence="4">The sequence shown here is derived from an EMBL/GenBank/DDBJ whole genome shotgun (WGS) entry which is preliminary data.</text>
</comment>
<proteinExistence type="inferred from homology"/>
<dbReference type="PANTHER" id="PTHR43649:SF29">
    <property type="entry name" value="OSMOPROTECTIVE COMPOUNDS-BINDING PROTEIN GGTB"/>
    <property type="match status" value="1"/>
</dbReference>
<keyword evidence="2" id="KW-0813">Transport</keyword>